<dbReference type="PROSITE" id="PS50952">
    <property type="entry name" value="KIX"/>
    <property type="match status" value="1"/>
</dbReference>
<keyword evidence="1" id="KW-0539">Nucleus</keyword>
<organism evidence="3 4">
    <name type="scientific">Steinernema glaseri</name>
    <dbReference type="NCBI Taxonomy" id="37863"/>
    <lineage>
        <taxon>Eukaryota</taxon>
        <taxon>Metazoa</taxon>
        <taxon>Ecdysozoa</taxon>
        <taxon>Nematoda</taxon>
        <taxon>Chromadorea</taxon>
        <taxon>Rhabditida</taxon>
        <taxon>Tylenchina</taxon>
        <taxon>Panagrolaimomorpha</taxon>
        <taxon>Strongyloidoidea</taxon>
        <taxon>Steinernematidae</taxon>
        <taxon>Steinernema</taxon>
    </lineage>
</organism>
<dbReference type="SUPFAM" id="SSF47040">
    <property type="entry name" value="Kix domain of CBP (creb binding protein)"/>
    <property type="match status" value="1"/>
</dbReference>
<dbReference type="InterPro" id="IPR036529">
    <property type="entry name" value="KIX_dom_sf"/>
</dbReference>
<dbReference type="GO" id="GO:0006355">
    <property type="term" value="P:regulation of DNA-templated transcription"/>
    <property type="evidence" value="ECO:0007669"/>
    <property type="project" value="InterPro"/>
</dbReference>
<evidence type="ECO:0000313" key="3">
    <source>
        <dbReference type="Proteomes" id="UP000095287"/>
    </source>
</evidence>
<dbReference type="Gene3D" id="1.10.246.20">
    <property type="entry name" value="Coactivator CBP, KIX domain"/>
    <property type="match status" value="1"/>
</dbReference>
<evidence type="ECO:0000256" key="1">
    <source>
        <dbReference type="ARBA" id="ARBA00023242"/>
    </source>
</evidence>
<dbReference type="Pfam" id="PF02172">
    <property type="entry name" value="KIX"/>
    <property type="match status" value="1"/>
</dbReference>
<dbReference type="GO" id="GO:0003712">
    <property type="term" value="F:transcription coregulator activity"/>
    <property type="evidence" value="ECO:0007669"/>
    <property type="project" value="InterPro"/>
</dbReference>
<sequence length="150" mass="17150">MGKVSIPGTSPDTDFHGMSRIRKAIAKHSAIKQKCWRDNITFDMRKDVMIKFAKAIFPPFDSNATTSTLPGRQHLEYARQMECQIFQTARDYDEYVKKIGQEISKVAEQWTDESTKPTASNSNQVRFLGTLHKNTLAFRSPYSVESLISR</sequence>
<protein>
    <submittedName>
        <fullName evidence="4">KIX domain-containing protein</fullName>
    </submittedName>
</protein>
<reference evidence="4" key="1">
    <citation type="submission" date="2016-11" db="UniProtKB">
        <authorList>
            <consortium name="WormBaseParasite"/>
        </authorList>
    </citation>
    <scope>IDENTIFICATION</scope>
</reference>
<dbReference type="Proteomes" id="UP000095287">
    <property type="component" value="Unplaced"/>
</dbReference>
<evidence type="ECO:0000313" key="4">
    <source>
        <dbReference type="WBParaSite" id="L893_g14402.t2"/>
    </source>
</evidence>
<feature type="domain" description="KIX" evidence="2">
    <location>
        <begin position="31"/>
        <end position="111"/>
    </location>
</feature>
<name>A0A1I7YAJ2_9BILA</name>
<keyword evidence="3" id="KW-1185">Reference proteome</keyword>
<dbReference type="WBParaSite" id="L893_g14402.t2">
    <property type="protein sequence ID" value="L893_g14402.t2"/>
    <property type="gene ID" value="L893_g14402"/>
</dbReference>
<dbReference type="InterPro" id="IPR003101">
    <property type="entry name" value="KIX_dom"/>
</dbReference>
<evidence type="ECO:0000259" key="2">
    <source>
        <dbReference type="PROSITE" id="PS50952"/>
    </source>
</evidence>
<dbReference type="AlphaFoldDB" id="A0A1I7YAJ2"/>
<proteinExistence type="predicted"/>
<accession>A0A1I7YAJ2</accession>